<gene>
    <name evidence="2" type="ORF">B0T16DRAFT_124545</name>
</gene>
<evidence type="ECO:0000256" key="1">
    <source>
        <dbReference type="SAM" id="MobiDB-lite"/>
    </source>
</evidence>
<feature type="compositionally biased region" description="Low complexity" evidence="1">
    <location>
        <begin position="160"/>
        <end position="183"/>
    </location>
</feature>
<sequence length="229" mass="24265">MVGIGVKRLLVVAGVQNDIKRLEPKLCEIVDEGGQLLRAHAPVLMRQALVVALEGCAVLKAPIHIRPPRNSNAPNSREGVDRRLAVQDVANCQHIRHNSEPEFPKHSKNKTYHQTPNPHIPPAQKAVPPSPSQTPGRPNPPAHPPGLCAAAKPSPSRTTASAAPLPLQHPPHLQSPSTAGTPTYPLPPPPGQFPAPKTTWAWARACARPRRSGGLAGSGPGGRPWSGSP</sequence>
<feature type="compositionally biased region" description="Pro residues" evidence="1">
    <location>
        <begin position="184"/>
        <end position="193"/>
    </location>
</feature>
<name>A0AA40CRR9_9PEZI</name>
<reference evidence="2" key="1">
    <citation type="submission" date="2023-06" db="EMBL/GenBank/DDBJ databases">
        <title>Genome-scale phylogeny and comparative genomics of the fungal order Sordariales.</title>
        <authorList>
            <consortium name="Lawrence Berkeley National Laboratory"/>
            <person name="Hensen N."/>
            <person name="Bonometti L."/>
            <person name="Westerberg I."/>
            <person name="Brannstrom I.O."/>
            <person name="Guillou S."/>
            <person name="Cros-Aarteil S."/>
            <person name="Calhoun S."/>
            <person name="Haridas S."/>
            <person name="Kuo A."/>
            <person name="Mondo S."/>
            <person name="Pangilinan J."/>
            <person name="Riley R."/>
            <person name="Labutti K."/>
            <person name="Andreopoulos B."/>
            <person name="Lipzen A."/>
            <person name="Chen C."/>
            <person name="Yanf M."/>
            <person name="Daum C."/>
            <person name="Ng V."/>
            <person name="Clum A."/>
            <person name="Steindorff A."/>
            <person name="Ohm R."/>
            <person name="Martin F."/>
            <person name="Silar P."/>
            <person name="Natvig D."/>
            <person name="Lalanne C."/>
            <person name="Gautier V."/>
            <person name="Ament-Velasquez S.L."/>
            <person name="Kruys A."/>
            <person name="Hutchinson M.I."/>
            <person name="Powell A.J."/>
            <person name="Barry K."/>
            <person name="Miller A.N."/>
            <person name="Grigoriev I.V."/>
            <person name="Debuchy R."/>
            <person name="Gladieux P."/>
            <person name="Thoren M.H."/>
            <person name="Johannesson H."/>
        </authorList>
    </citation>
    <scope>NUCLEOTIDE SEQUENCE</scope>
    <source>
        <strain evidence="2">SMH2532-1</strain>
    </source>
</reference>
<dbReference type="EMBL" id="JAULSV010000003">
    <property type="protein sequence ID" value="KAK0648996.1"/>
    <property type="molecule type" value="Genomic_DNA"/>
</dbReference>
<protein>
    <submittedName>
        <fullName evidence="2">Uncharacterized protein</fullName>
    </submittedName>
</protein>
<feature type="region of interest" description="Disordered" evidence="1">
    <location>
        <begin position="96"/>
        <end position="229"/>
    </location>
</feature>
<evidence type="ECO:0000313" key="2">
    <source>
        <dbReference type="EMBL" id="KAK0648996.1"/>
    </source>
</evidence>
<keyword evidence="3" id="KW-1185">Reference proteome</keyword>
<feature type="compositionally biased region" description="Pro residues" evidence="1">
    <location>
        <begin position="128"/>
        <end position="144"/>
    </location>
</feature>
<feature type="compositionally biased region" description="Low complexity" evidence="1">
    <location>
        <begin position="194"/>
        <end position="206"/>
    </location>
</feature>
<proteinExistence type="predicted"/>
<feature type="compositionally biased region" description="Gly residues" evidence="1">
    <location>
        <begin position="214"/>
        <end position="229"/>
    </location>
</feature>
<dbReference type="Proteomes" id="UP001174936">
    <property type="component" value="Unassembled WGS sequence"/>
</dbReference>
<dbReference type="AlphaFoldDB" id="A0AA40CRR9"/>
<evidence type="ECO:0000313" key="3">
    <source>
        <dbReference type="Proteomes" id="UP001174936"/>
    </source>
</evidence>
<comment type="caution">
    <text evidence="2">The sequence shown here is derived from an EMBL/GenBank/DDBJ whole genome shotgun (WGS) entry which is preliminary data.</text>
</comment>
<accession>A0AA40CRR9</accession>
<organism evidence="2 3">
    <name type="scientific">Cercophora newfieldiana</name>
    <dbReference type="NCBI Taxonomy" id="92897"/>
    <lineage>
        <taxon>Eukaryota</taxon>
        <taxon>Fungi</taxon>
        <taxon>Dikarya</taxon>
        <taxon>Ascomycota</taxon>
        <taxon>Pezizomycotina</taxon>
        <taxon>Sordariomycetes</taxon>
        <taxon>Sordariomycetidae</taxon>
        <taxon>Sordariales</taxon>
        <taxon>Lasiosphaeriaceae</taxon>
        <taxon>Cercophora</taxon>
    </lineage>
</organism>